<dbReference type="RefSeq" id="WP_054768953.1">
    <property type="nucleotide sequence ID" value="NZ_BJVK01000006.1"/>
</dbReference>
<proteinExistence type="predicted"/>
<dbReference type="EMBL" id="BJVK01000006">
    <property type="protein sequence ID" value="GEL27932.1"/>
    <property type="molecule type" value="Genomic_DNA"/>
</dbReference>
<evidence type="ECO:0000256" key="1">
    <source>
        <dbReference type="SAM" id="SignalP"/>
    </source>
</evidence>
<name>A0A511DSX5_LENKE</name>
<accession>A0A511DSX5</accession>
<comment type="caution">
    <text evidence="2">The sequence shown here is derived from an EMBL/GenBank/DDBJ whole genome shotgun (WGS) entry which is preliminary data.</text>
</comment>
<dbReference type="OrthoDB" id="2322514at2"/>
<dbReference type="AlphaFoldDB" id="A0A511DSX5"/>
<organism evidence="2 3">
    <name type="scientific">Lentilactobacillus kefiri</name>
    <name type="common">Lactobacillus kefiri</name>
    <dbReference type="NCBI Taxonomy" id="33962"/>
    <lineage>
        <taxon>Bacteria</taxon>
        <taxon>Bacillati</taxon>
        <taxon>Bacillota</taxon>
        <taxon>Bacilli</taxon>
        <taxon>Lactobacillales</taxon>
        <taxon>Lactobacillaceae</taxon>
        <taxon>Lentilactobacillus</taxon>
    </lineage>
</organism>
<dbReference type="GeneID" id="71567933"/>
<evidence type="ECO:0000313" key="2">
    <source>
        <dbReference type="EMBL" id="GEL27932.1"/>
    </source>
</evidence>
<feature type="chain" id="PRO_5039518054" evidence="1">
    <location>
        <begin position="22"/>
        <end position="103"/>
    </location>
</feature>
<sequence>MKKQTIFYGLSLAALAAGAYAVSKSDQKYNNHLTTIVKNTKHSAALKGFKYLGSWTTIPGQNSNPEVFHFGFNYLDQNGQHQSEEFWINTQTQRIMKHQLITL</sequence>
<protein>
    <submittedName>
        <fullName evidence="2">Uncharacterized protein</fullName>
    </submittedName>
</protein>
<dbReference type="Proteomes" id="UP000321893">
    <property type="component" value="Unassembled WGS sequence"/>
</dbReference>
<feature type="signal peptide" evidence="1">
    <location>
        <begin position="1"/>
        <end position="21"/>
    </location>
</feature>
<dbReference type="STRING" id="1423764.FC95_GL000574"/>
<keyword evidence="3" id="KW-1185">Reference proteome</keyword>
<keyword evidence="1" id="KW-0732">Signal</keyword>
<reference evidence="2" key="1">
    <citation type="submission" date="2019-07" db="EMBL/GenBank/DDBJ databases">
        <title>Whole genome shotgun sequence of Lactobacillus kefiri NBRC 15888.</title>
        <authorList>
            <person name="Hosoyama A."/>
            <person name="Uohara A."/>
            <person name="Ohji S."/>
            <person name="Ichikawa N."/>
        </authorList>
    </citation>
    <scope>NUCLEOTIDE SEQUENCE [LARGE SCALE GENOMIC DNA]</scope>
    <source>
        <strain evidence="2">NBRC 15888</strain>
    </source>
</reference>
<evidence type="ECO:0000313" key="3">
    <source>
        <dbReference type="Proteomes" id="UP000321893"/>
    </source>
</evidence>
<gene>
    <name evidence="2" type="ORF">LKE01_07520</name>
</gene>